<keyword evidence="7" id="KW-0067">ATP-binding</keyword>
<dbReference type="PROSITE" id="PS51987">
    <property type="entry name" value="GS_CATALYTIC"/>
    <property type="match status" value="1"/>
</dbReference>
<dbReference type="InterPro" id="IPR050292">
    <property type="entry name" value="Glutamine_Synthetase"/>
</dbReference>
<proteinExistence type="inferred from homology"/>
<dbReference type="Proteomes" id="UP000712281">
    <property type="component" value="Unassembled WGS sequence"/>
</dbReference>
<dbReference type="SUPFAM" id="SSF55931">
    <property type="entry name" value="Glutamine synthetase/guanido kinase"/>
    <property type="match status" value="1"/>
</dbReference>
<evidence type="ECO:0000256" key="2">
    <source>
        <dbReference type="ARBA" id="ARBA00009897"/>
    </source>
</evidence>
<evidence type="ECO:0000256" key="7">
    <source>
        <dbReference type="ARBA" id="ARBA00022840"/>
    </source>
</evidence>
<dbReference type="EC" id="6.3.1.2" evidence="3"/>
<keyword evidence="6" id="KW-0547">Nucleotide-binding</keyword>
<dbReference type="AlphaFoldDB" id="A0A8S9HSI5"/>
<protein>
    <recommendedName>
        <fullName evidence="3">glutamine synthetase</fullName>
        <ecNumber evidence="3">6.3.1.2</ecNumber>
    </recommendedName>
</protein>
<evidence type="ECO:0000256" key="5">
    <source>
        <dbReference type="ARBA" id="ARBA00022598"/>
    </source>
</evidence>
<evidence type="ECO:0000256" key="8">
    <source>
        <dbReference type="PROSITE-ProRule" id="PRU01331"/>
    </source>
</evidence>
<comment type="subcellular location">
    <subcellularLocation>
        <location evidence="1">Cytoplasm</location>
    </subcellularLocation>
</comment>
<evidence type="ECO:0000259" key="9">
    <source>
        <dbReference type="PROSITE" id="PS51987"/>
    </source>
</evidence>
<evidence type="ECO:0000313" key="10">
    <source>
        <dbReference type="EMBL" id="KAF2557928.1"/>
    </source>
</evidence>
<dbReference type="GO" id="GO:0005524">
    <property type="term" value="F:ATP binding"/>
    <property type="evidence" value="ECO:0007669"/>
    <property type="project" value="UniProtKB-KW"/>
</dbReference>
<dbReference type="FunFam" id="3.30.590.10:FF:000011">
    <property type="entry name" value="Glutamine synthetase"/>
    <property type="match status" value="1"/>
</dbReference>
<dbReference type="SMART" id="SM01230">
    <property type="entry name" value="Gln-synt_C"/>
    <property type="match status" value="1"/>
</dbReference>
<keyword evidence="5" id="KW-0436">Ligase</keyword>
<reference evidence="10" key="1">
    <citation type="submission" date="2019-12" db="EMBL/GenBank/DDBJ databases">
        <title>Genome sequencing and annotation of Brassica cretica.</title>
        <authorList>
            <person name="Studholme D.J."/>
            <person name="Sarris P.F."/>
        </authorList>
    </citation>
    <scope>NUCLEOTIDE SEQUENCE</scope>
    <source>
        <strain evidence="10">PFS-001/15</strain>
        <tissue evidence="10">Leaf</tissue>
    </source>
</reference>
<keyword evidence="4" id="KW-0963">Cytoplasm</keyword>
<dbReference type="InterPro" id="IPR027303">
    <property type="entry name" value="Gln_synth_gly_rich_site"/>
</dbReference>
<sequence length="144" mass="15887">MIYSSSKYIHNQRITEISGVNVSFDPKPVPGDWNGAGAHCNYSTKSMRNDGGLAVIKKAIEKLQVKHKEHIAAYGEGNERRLTGKHETADINTFSWGVANRGASVRVGRDTEKEGKGYFEDRRPASNMDPYVVTSMIAETTILG</sequence>
<evidence type="ECO:0000256" key="1">
    <source>
        <dbReference type="ARBA" id="ARBA00004496"/>
    </source>
</evidence>
<organism evidence="10 11">
    <name type="scientific">Brassica cretica</name>
    <name type="common">Mustard</name>
    <dbReference type="NCBI Taxonomy" id="69181"/>
    <lineage>
        <taxon>Eukaryota</taxon>
        <taxon>Viridiplantae</taxon>
        <taxon>Streptophyta</taxon>
        <taxon>Embryophyta</taxon>
        <taxon>Tracheophyta</taxon>
        <taxon>Spermatophyta</taxon>
        <taxon>Magnoliopsida</taxon>
        <taxon>eudicotyledons</taxon>
        <taxon>Gunneridae</taxon>
        <taxon>Pentapetalae</taxon>
        <taxon>rosids</taxon>
        <taxon>malvids</taxon>
        <taxon>Brassicales</taxon>
        <taxon>Brassicaceae</taxon>
        <taxon>Brassiceae</taxon>
        <taxon>Brassica</taxon>
    </lineage>
</organism>
<dbReference type="PANTHER" id="PTHR20852:SF86">
    <property type="entry name" value="GLUTAMINE SYNTHETASE CYTOSOLIC ISOZYME 1-3"/>
    <property type="match status" value="1"/>
</dbReference>
<dbReference type="PANTHER" id="PTHR20852">
    <property type="entry name" value="GLUTAMINE SYNTHETASE"/>
    <property type="match status" value="1"/>
</dbReference>
<dbReference type="Gene3D" id="3.30.590.10">
    <property type="entry name" value="Glutamine synthetase/guanido kinase, catalytic domain"/>
    <property type="match status" value="1"/>
</dbReference>
<gene>
    <name evidence="10" type="ORF">F2Q68_00017449</name>
</gene>
<dbReference type="PROSITE" id="PS00181">
    <property type="entry name" value="GLNA_ATP"/>
    <property type="match status" value="1"/>
</dbReference>
<dbReference type="EMBL" id="QGKW02001940">
    <property type="protein sequence ID" value="KAF2557928.1"/>
    <property type="molecule type" value="Genomic_DNA"/>
</dbReference>
<accession>A0A8S9HSI5</accession>
<dbReference type="GO" id="GO:0006542">
    <property type="term" value="P:glutamine biosynthetic process"/>
    <property type="evidence" value="ECO:0007669"/>
    <property type="project" value="TreeGrafter"/>
</dbReference>
<dbReference type="GO" id="GO:0004356">
    <property type="term" value="F:glutamine synthetase activity"/>
    <property type="evidence" value="ECO:0007669"/>
    <property type="project" value="UniProtKB-EC"/>
</dbReference>
<comment type="similarity">
    <text evidence="2 8">Belongs to the glutamine synthetase family.</text>
</comment>
<dbReference type="InterPro" id="IPR014746">
    <property type="entry name" value="Gln_synth/guanido_kin_cat_dom"/>
</dbReference>
<evidence type="ECO:0000256" key="4">
    <source>
        <dbReference type="ARBA" id="ARBA00022490"/>
    </source>
</evidence>
<evidence type="ECO:0000256" key="6">
    <source>
        <dbReference type="ARBA" id="ARBA00022741"/>
    </source>
</evidence>
<feature type="domain" description="GS catalytic" evidence="9">
    <location>
        <begin position="1"/>
        <end position="144"/>
    </location>
</feature>
<dbReference type="GO" id="GO:0005737">
    <property type="term" value="C:cytoplasm"/>
    <property type="evidence" value="ECO:0007669"/>
    <property type="project" value="UniProtKB-SubCell"/>
</dbReference>
<dbReference type="InterPro" id="IPR008146">
    <property type="entry name" value="Gln_synth_cat_dom"/>
</dbReference>
<evidence type="ECO:0000256" key="3">
    <source>
        <dbReference type="ARBA" id="ARBA00012937"/>
    </source>
</evidence>
<comment type="caution">
    <text evidence="10">The sequence shown here is derived from an EMBL/GenBank/DDBJ whole genome shotgun (WGS) entry which is preliminary data.</text>
</comment>
<name>A0A8S9HSI5_BRACR</name>
<evidence type="ECO:0000313" key="11">
    <source>
        <dbReference type="Proteomes" id="UP000712281"/>
    </source>
</evidence>